<evidence type="ECO:0000256" key="1">
    <source>
        <dbReference type="ARBA" id="ARBA00004948"/>
    </source>
</evidence>
<evidence type="ECO:0000313" key="3">
    <source>
        <dbReference type="EMBL" id="MFC5723805.1"/>
    </source>
</evidence>
<dbReference type="Gene3D" id="1.20.910.10">
    <property type="entry name" value="Heme oxygenase-like"/>
    <property type="match status" value="1"/>
</dbReference>
<organism evidence="3 4">
    <name type="scientific">Streptomyces gamaensis</name>
    <dbReference type="NCBI Taxonomy" id="1763542"/>
    <lineage>
        <taxon>Bacteria</taxon>
        <taxon>Bacillati</taxon>
        <taxon>Actinomycetota</taxon>
        <taxon>Actinomycetes</taxon>
        <taxon>Kitasatosporales</taxon>
        <taxon>Streptomycetaceae</taxon>
        <taxon>Streptomyces</taxon>
    </lineage>
</organism>
<evidence type="ECO:0000259" key="2">
    <source>
        <dbReference type="Pfam" id="PF03070"/>
    </source>
</evidence>
<sequence length="233" mass="24030">MFSDELRASAAPVLRAVLDHPFWNGLRAGTLPGAALTRFVEQDTGHLLPCYGRAFAHCAATAGDTGTALLLSRCAAETVDSAARLREALAALAPRLGVPPPAADGVAAHPVTRAQCSAVTAAAAASWAAGLGALLPFMVFHLEVCTDLGAHCAPGSRYRPWVEVHRPGEPVRAAVRAVLAAVDAYAAGAGAGAARRAEVGEWYLRGARYEFAFASAVLAAGSDPDRTVRPSVP</sequence>
<dbReference type="EMBL" id="JBHSPB010000020">
    <property type="protein sequence ID" value="MFC5723805.1"/>
    <property type="molecule type" value="Genomic_DNA"/>
</dbReference>
<reference evidence="4" key="1">
    <citation type="journal article" date="2019" name="Int. J. Syst. Evol. Microbiol.">
        <title>The Global Catalogue of Microorganisms (GCM) 10K type strain sequencing project: providing services to taxonomists for standard genome sequencing and annotation.</title>
        <authorList>
            <consortium name="The Broad Institute Genomics Platform"/>
            <consortium name="The Broad Institute Genome Sequencing Center for Infectious Disease"/>
            <person name="Wu L."/>
            <person name="Ma J."/>
        </authorList>
    </citation>
    <scope>NUCLEOTIDE SEQUENCE [LARGE SCALE GENOMIC DNA]</scope>
    <source>
        <strain evidence="4">CGMCC 4.7304</strain>
    </source>
</reference>
<dbReference type="InterPro" id="IPR004305">
    <property type="entry name" value="Thiaminase-2/PQQC"/>
</dbReference>
<dbReference type="SUPFAM" id="SSF48613">
    <property type="entry name" value="Heme oxygenase-like"/>
    <property type="match status" value="1"/>
</dbReference>
<gene>
    <name evidence="3" type="ORF">ACFP1Z_26930</name>
</gene>
<accession>A0ABW0ZB41</accession>
<dbReference type="Pfam" id="PF03070">
    <property type="entry name" value="TENA_THI-4"/>
    <property type="match status" value="1"/>
</dbReference>
<feature type="domain" description="Thiaminase-2/PQQC" evidence="2">
    <location>
        <begin position="13"/>
        <end position="187"/>
    </location>
</feature>
<comment type="caution">
    <text evidence="3">The sequence shown here is derived from an EMBL/GenBank/DDBJ whole genome shotgun (WGS) entry which is preliminary data.</text>
</comment>
<name>A0ABW0ZB41_9ACTN</name>
<protein>
    <submittedName>
        <fullName evidence="3">TenA family transcriptional regulator</fullName>
    </submittedName>
</protein>
<keyword evidence="4" id="KW-1185">Reference proteome</keyword>
<proteinExistence type="predicted"/>
<evidence type="ECO:0000313" key="4">
    <source>
        <dbReference type="Proteomes" id="UP001596083"/>
    </source>
</evidence>
<dbReference type="Proteomes" id="UP001596083">
    <property type="component" value="Unassembled WGS sequence"/>
</dbReference>
<comment type="pathway">
    <text evidence="1">Cofactor biosynthesis; thiamine diphosphate biosynthesis.</text>
</comment>
<dbReference type="InterPro" id="IPR016084">
    <property type="entry name" value="Haem_Oase-like_multi-hlx"/>
</dbReference>
<dbReference type="RefSeq" id="WP_390320220.1">
    <property type="nucleotide sequence ID" value="NZ_JBHSPB010000020.1"/>
</dbReference>